<dbReference type="RefSeq" id="WP_155193871.1">
    <property type="nucleotide sequence ID" value="NZ_BAAAEA010000002.1"/>
</dbReference>
<feature type="domain" description="Peptidase M16 C-terminal" evidence="2">
    <location>
        <begin position="196"/>
        <end position="370"/>
    </location>
</feature>
<accession>A0ABY1P1U0</accession>
<dbReference type="InterPro" id="IPR050361">
    <property type="entry name" value="MPP/UQCRC_Complex"/>
</dbReference>
<dbReference type="Proteomes" id="UP001157914">
    <property type="component" value="Unassembled WGS sequence"/>
</dbReference>
<dbReference type="EMBL" id="FXTT01000003">
    <property type="protein sequence ID" value="SMP24463.1"/>
    <property type="molecule type" value="Genomic_DNA"/>
</dbReference>
<organism evidence="3 4">
    <name type="scientific">Roseibium denhamense</name>
    <dbReference type="NCBI Taxonomy" id="76305"/>
    <lineage>
        <taxon>Bacteria</taxon>
        <taxon>Pseudomonadati</taxon>
        <taxon>Pseudomonadota</taxon>
        <taxon>Alphaproteobacteria</taxon>
        <taxon>Hyphomicrobiales</taxon>
        <taxon>Stappiaceae</taxon>
        <taxon>Roseibium</taxon>
    </lineage>
</organism>
<dbReference type="PANTHER" id="PTHR11851">
    <property type="entry name" value="METALLOPROTEASE"/>
    <property type="match status" value="1"/>
</dbReference>
<comment type="caution">
    <text evidence="3">The sequence shown here is derived from an EMBL/GenBank/DDBJ whole genome shotgun (WGS) entry which is preliminary data.</text>
</comment>
<name>A0ABY1P1U0_9HYPH</name>
<dbReference type="SUPFAM" id="SSF63411">
    <property type="entry name" value="LuxS/MPP-like metallohydrolase"/>
    <property type="match status" value="2"/>
</dbReference>
<evidence type="ECO:0000313" key="3">
    <source>
        <dbReference type="EMBL" id="SMP24463.1"/>
    </source>
</evidence>
<keyword evidence="4" id="KW-1185">Reference proteome</keyword>
<keyword evidence="3" id="KW-0645">Protease</keyword>
<dbReference type="Gene3D" id="3.30.830.10">
    <property type="entry name" value="Metalloenzyme, LuxS/M16 peptidase-like"/>
    <property type="match status" value="2"/>
</dbReference>
<sequence length="441" mass="47320">MLRSNKFIKSICAAAIAAVVSHAAISPAHAVEVQRVISPDGIEAWLVEDHTVPIIAVNFAFEGGAAQDPEGKAGLTRLLAATMDEGAGDLDSEAFQSRLEDLAVSISFNTNKDRFFGSMRTLTPTLDEASGLLALALTDPRFDAAPVERMKTSLITSAKRNETDPNGIAGRALSDAMFAGHVYNRPTGGTPESLADLSAEDLRAQHAKIISRSSVTIGVVGAITADQLSAMLDEVFSPLPETSDLQPVEDFVPSTGASISKELDIPQTTVLVGLPGLKRDDPDYQAAFVMNHILGGGTFTSWMFREVREKRGLSYGASTYLSPYQHTGLLIGSAATRADRADETVTVMLEQLTRMATDGPSEDELQAAKQFLTGSYPLRFDSSGKIARQLVALQTTGLGIDYFDRRNAEIEAVTLEDVQRVARRLLQDVEPTVIRVGPVQG</sequence>
<feature type="chain" id="PRO_5046878643" evidence="1">
    <location>
        <begin position="31"/>
        <end position="441"/>
    </location>
</feature>
<keyword evidence="1" id="KW-0732">Signal</keyword>
<evidence type="ECO:0000313" key="4">
    <source>
        <dbReference type="Proteomes" id="UP001157914"/>
    </source>
</evidence>
<dbReference type="Pfam" id="PF05193">
    <property type="entry name" value="Peptidase_M16_C"/>
    <property type="match status" value="1"/>
</dbReference>
<proteinExistence type="predicted"/>
<dbReference type="InterPro" id="IPR007863">
    <property type="entry name" value="Peptidase_M16_C"/>
</dbReference>
<evidence type="ECO:0000259" key="2">
    <source>
        <dbReference type="Pfam" id="PF05193"/>
    </source>
</evidence>
<gene>
    <name evidence="3" type="ORF">SAMN06265374_2445</name>
</gene>
<dbReference type="InterPro" id="IPR011249">
    <property type="entry name" value="Metalloenz_LuxS/M16"/>
</dbReference>
<dbReference type="GO" id="GO:0008233">
    <property type="term" value="F:peptidase activity"/>
    <property type="evidence" value="ECO:0007669"/>
    <property type="project" value="UniProtKB-KW"/>
</dbReference>
<keyword evidence="3" id="KW-0378">Hydrolase</keyword>
<evidence type="ECO:0000256" key="1">
    <source>
        <dbReference type="SAM" id="SignalP"/>
    </source>
</evidence>
<feature type="signal peptide" evidence="1">
    <location>
        <begin position="1"/>
        <end position="30"/>
    </location>
</feature>
<dbReference type="PANTHER" id="PTHR11851:SF224">
    <property type="entry name" value="PROCESSING PROTEASE"/>
    <property type="match status" value="1"/>
</dbReference>
<reference evidence="3 4" key="1">
    <citation type="submission" date="2017-05" db="EMBL/GenBank/DDBJ databases">
        <authorList>
            <person name="Varghese N."/>
            <person name="Submissions S."/>
        </authorList>
    </citation>
    <scope>NUCLEOTIDE SEQUENCE [LARGE SCALE GENOMIC DNA]</scope>
    <source>
        <strain evidence="3 4">DSM 15949</strain>
    </source>
</reference>
<dbReference type="GO" id="GO:0006508">
    <property type="term" value="P:proteolysis"/>
    <property type="evidence" value="ECO:0007669"/>
    <property type="project" value="UniProtKB-KW"/>
</dbReference>
<protein>
    <submittedName>
        <fullName evidence="3">Zinc protease</fullName>
    </submittedName>
</protein>